<feature type="domain" description="DOT1" evidence="14">
    <location>
        <begin position="125"/>
        <end position="442"/>
    </location>
</feature>
<dbReference type="InterPro" id="IPR025789">
    <property type="entry name" value="DOT1_dom"/>
</dbReference>
<comment type="miscellaneous">
    <text evidence="12">In contrast to other lysine histone methyltransferases, it does not contain a SET domain, suggesting the existence of another mechanism for methylation of lysine residues of histones.</text>
</comment>
<evidence type="ECO:0000313" key="15">
    <source>
        <dbReference type="EMBL" id="KAF2152045.1"/>
    </source>
</evidence>
<evidence type="ECO:0000256" key="2">
    <source>
        <dbReference type="ARBA" id="ARBA00004123"/>
    </source>
</evidence>
<sequence>MQSLMHAACTRMQRLSQVNLDAVSEHEGGRRDDDDGGDSGGDSDLSFDSVRKRIRSSASSVDPGRILADTSHRSRDDSGDFALAHGADLVSGDNAAKYRPAFVEEVATAIELQYPSDSKPERFFLADSLESDGYKSMEDIVETVKYVCDNYLPPREAELYTDADQGFERRLNRAIHAGSPSDFAHIITEYNALIKSHVADGTISKVLTTKHALTFDWTKRILDQVYSRTVSPHVDILKEYKNGTDNVYGELLYPLVSEMFRETALRSDQIFVDLGSGVGNVVLQAALEIGCESWGCEMMRNPCDLADLQAEEFPQRARLWGLNVGEVHLLRGDFLENKAIGEVLKRADVVLVNNQAFGPDLNSKLVDRFLDLKDGCQVVSLKSFKPEGFEIQERNVNDVRHLLRVRKREYFSNRVSWTDAPGNYYIATKDPSDLIRFQKGIGKRGRR</sequence>
<name>A0A9P4J0W3_9PEZI</name>
<evidence type="ECO:0000256" key="9">
    <source>
        <dbReference type="ARBA" id="ARBA00023242"/>
    </source>
</evidence>
<keyword evidence="6 12" id="KW-0808">Transferase</keyword>
<dbReference type="Pfam" id="PF08123">
    <property type="entry name" value="DOT1"/>
    <property type="match status" value="1"/>
</dbReference>
<dbReference type="PANTHER" id="PTHR21451:SF0">
    <property type="entry name" value="HISTONE-LYSINE N-METHYLTRANSFERASE, H3 LYSINE-79 SPECIFIC"/>
    <property type="match status" value="1"/>
</dbReference>
<evidence type="ECO:0000313" key="16">
    <source>
        <dbReference type="Proteomes" id="UP000799439"/>
    </source>
</evidence>
<dbReference type="InterPro" id="IPR029063">
    <property type="entry name" value="SAM-dependent_MTases_sf"/>
</dbReference>
<dbReference type="Proteomes" id="UP000799439">
    <property type="component" value="Unassembled WGS sequence"/>
</dbReference>
<evidence type="ECO:0000256" key="4">
    <source>
        <dbReference type="ARBA" id="ARBA00020987"/>
    </source>
</evidence>
<dbReference type="GO" id="GO:0006281">
    <property type="term" value="P:DNA repair"/>
    <property type="evidence" value="ECO:0007669"/>
    <property type="project" value="TreeGrafter"/>
</dbReference>
<evidence type="ECO:0000256" key="3">
    <source>
        <dbReference type="ARBA" id="ARBA00012190"/>
    </source>
</evidence>
<organism evidence="15 16">
    <name type="scientific">Myriangium duriaei CBS 260.36</name>
    <dbReference type="NCBI Taxonomy" id="1168546"/>
    <lineage>
        <taxon>Eukaryota</taxon>
        <taxon>Fungi</taxon>
        <taxon>Dikarya</taxon>
        <taxon>Ascomycota</taxon>
        <taxon>Pezizomycotina</taxon>
        <taxon>Dothideomycetes</taxon>
        <taxon>Dothideomycetidae</taxon>
        <taxon>Myriangiales</taxon>
        <taxon>Myriangiaceae</taxon>
        <taxon>Myriangium</taxon>
    </lineage>
</organism>
<reference evidence="15" key="1">
    <citation type="journal article" date="2020" name="Stud. Mycol.">
        <title>101 Dothideomycetes genomes: a test case for predicting lifestyles and emergence of pathogens.</title>
        <authorList>
            <person name="Haridas S."/>
            <person name="Albert R."/>
            <person name="Binder M."/>
            <person name="Bloem J."/>
            <person name="Labutti K."/>
            <person name="Salamov A."/>
            <person name="Andreopoulos B."/>
            <person name="Baker S."/>
            <person name="Barry K."/>
            <person name="Bills G."/>
            <person name="Bluhm B."/>
            <person name="Cannon C."/>
            <person name="Castanera R."/>
            <person name="Culley D."/>
            <person name="Daum C."/>
            <person name="Ezra D."/>
            <person name="Gonzalez J."/>
            <person name="Henrissat B."/>
            <person name="Kuo A."/>
            <person name="Liang C."/>
            <person name="Lipzen A."/>
            <person name="Lutzoni F."/>
            <person name="Magnuson J."/>
            <person name="Mondo S."/>
            <person name="Nolan M."/>
            <person name="Ohm R."/>
            <person name="Pangilinan J."/>
            <person name="Park H.-J."/>
            <person name="Ramirez L."/>
            <person name="Alfaro M."/>
            <person name="Sun H."/>
            <person name="Tritt A."/>
            <person name="Yoshinaga Y."/>
            <person name="Zwiers L.-H."/>
            <person name="Turgeon B."/>
            <person name="Goodwin S."/>
            <person name="Spatafora J."/>
            <person name="Crous P."/>
            <person name="Grigoriev I."/>
        </authorList>
    </citation>
    <scope>NUCLEOTIDE SEQUENCE</scope>
    <source>
        <strain evidence="15">CBS 260.36</strain>
    </source>
</reference>
<dbReference type="PROSITE" id="PS51569">
    <property type="entry name" value="DOT1"/>
    <property type="match status" value="1"/>
</dbReference>
<accession>A0A9P4J0W3</accession>
<evidence type="ECO:0000256" key="13">
    <source>
        <dbReference type="SAM" id="MobiDB-lite"/>
    </source>
</evidence>
<dbReference type="SUPFAM" id="SSF53335">
    <property type="entry name" value="S-adenosyl-L-methionine-dependent methyltransferases"/>
    <property type="match status" value="1"/>
</dbReference>
<dbReference type="AlphaFoldDB" id="A0A9P4J0W3"/>
<feature type="compositionally biased region" description="Basic and acidic residues" evidence="13">
    <location>
        <begin position="24"/>
        <end position="33"/>
    </location>
</feature>
<comment type="similarity">
    <text evidence="12">Belongs to the class I-like SAM-binding methyltransferase superfamily. DOT1 family.</text>
</comment>
<evidence type="ECO:0000256" key="7">
    <source>
        <dbReference type="ARBA" id="ARBA00022691"/>
    </source>
</evidence>
<dbReference type="GO" id="GO:0140956">
    <property type="term" value="F:histone H3K79 trimethyltransferase activity"/>
    <property type="evidence" value="ECO:0007669"/>
    <property type="project" value="UniProtKB-EC"/>
</dbReference>
<dbReference type="OrthoDB" id="443402at2759"/>
<dbReference type="GO" id="GO:0000077">
    <property type="term" value="P:DNA damage checkpoint signaling"/>
    <property type="evidence" value="ECO:0007669"/>
    <property type="project" value="TreeGrafter"/>
</dbReference>
<evidence type="ECO:0000259" key="14">
    <source>
        <dbReference type="PROSITE" id="PS51569"/>
    </source>
</evidence>
<dbReference type="GO" id="GO:0005634">
    <property type="term" value="C:nucleus"/>
    <property type="evidence" value="ECO:0007669"/>
    <property type="project" value="UniProtKB-SubCell"/>
</dbReference>
<evidence type="ECO:0000256" key="6">
    <source>
        <dbReference type="ARBA" id="ARBA00022679"/>
    </source>
</evidence>
<comment type="catalytic activity">
    <reaction evidence="11 12">
        <text>L-lysyl(79)-[histone H3] + 3 S-adenosyl-L-methionine = N(6),N(6),N(6)-trimethyl-L-lysyl(79)-[histone H3] + 3 S-adenosyl-L-homocysteine + 3 H(+)</text>
        <dbReference type="Rhea" id="RHEA:60328"/>
        <dbReference type="Rhea" id="RHEA-COMP:15549"/>
        <dbReference type="Rhea" id="RHEA-COMP:15552"/>
        <dbReference type="ChEBI" id="CHEBI:15378"/>
        <dbReference type="ChEBI" id="CHEBI:29969"/>
        <dbReference type="ChEBI" id="CHEBI:57856"/>
        <dbReference type="ChEBI" id="CHEBI:59789"/>
        <dbReference type="ChEBI" id="CHEBI:61961"/>
        <dbReference type="EC" id="2.1.1.360"/>
    </reaction>
</comment>
<evidence type="ECO:0000256" key="12">
    <source>
        <dbReference type="RuleBase" id="RU271113"/>
    </source>
</evidence>
<dbReference type="PANTHER" id="PTHR21451">
    <property type="entry name" value="HISTONE H3 METHYLTRANSFERASE"/>
    <property type="match status" value="1"/>
</dbReference>
<dbReference type="FunFam" id="3.40.50.150:FF:000033">
    <property type="entry name" value="Histone-lysine N-methyltransferase, H3 lysine-79 specific"/>
    <property type="match status" value="1"/>
</dbReference>
<comment type="subcellular location">
    <subcellularLocation>
        <location evidence="2 12">Nucleus</location>
    </subcellularLocation>
</comment>
<dbReference type="Gene3D" id="3.40.50.150">
    <property type="entry name" value="Vaccinia Virus protein VP39"/>
    <property type="match status" value="1"/>
</dbReference>
<dbReference type="InterPro" id="IPR030445">
    <property type="entry name" value="H3-K79_meTrfase"/>
</dbReference>
<keyword evidence="7 12" id="KW-0949">S-adenosyl-L-methionine</keyword>
<dbReference type="Gene3D" id="1.10.260.170">
    <property type="match status" value="1"/>
</dbReference>
<evidence type="ECO:0000256" key="10">
    <source>
        <dbReference type="ARBA" id="ARBA00029821"/>
    </source>
</evidence>
<keyword evidence="8 12" id="KW-0156">Chromatin regulator</keyword>
<keyword evidence="5 12" id="KW-0489">Methyltransferase</keyword>
<keyword evidence="16" id="KW-1185">Reference proteome</keyword>
<feature type="region of interest" description="Disordered" evidence="13">
    <location>
        <begin position="24"/>
        <end position="47"/>
    </location>
</feature>
<evidence type="ECO:0000256" key="5">
    <source>
        <dbReference type="ARBA" id="ARBA00022603"/>
    </source>
</evidence>
<evidence type="ECO:0000256" key="1">
    <source>
        <dbReference type="ARBA" id="ARBA00003482"/>
    </source>
</evidence>
<evidence type="ECO:0000256" key="11">
    <source>
        <dbReference type="ARBA" id="ARBA00047770"/>
    </source>
</evidence>
<dbReference type="EMBL" id="ML996087">
    <property type="protein sequence ID" value="KAF2152045.1"/>
    <property type="molecule type" value="Genomic_DNA"/>
</dbReference>
<dbReference type="GO" id="GO:0032259">
    <property type="term" value="P:methylation"/>
    <property type="evidence" value="ECO:0007669"/>
    <property type="project" value="UniProtKB-KW"/>
</dbReference>
<keyword evidence="9 12" id="KW-0539">Nucleus</keyword>
<protein>
    <recommendedName>
        <fullName evidence="4 12">Histone-lysine N-methyltransferase, H3 lysine-79 specific</fullName>
        <ecNumber evidence="3 12">2.1.1.360</ecNumber>
    </recommendedName>
    <alternativeName>
        <fullName evidence="10 12">Histone H3-K79 methyltransferase</fullName>
    </alternativeName>
</protein>
<comment type="function">
    <text evidence="1 12">Histone methyltransferase that specifically trimethylates histone H3 to form H3K79me3. This methylation is required for telomere silencing and for the pachytene checkpoint during the meiotic cell cycle by allowing the recruitment of RAD9 to double strand breaks. Nucleosomes are preferred as substrate compared to free histone.</text>
</comment>
<proteinExistence type="inferred from homology"/>
<comment type="caution">
    <text evidence="15">The sequence shown here is derived from an EMBL/GenBank/DDBJ whole genome shotgun (WGS) entry which is preliminary data.</text>
</comment>
<gene>
    <name evidence="15" type="ORF">K461DRAFT_307345</name>
</gene>
<evidence type="ECO:0000256" key="8">
    <source>
        <dbReference type="ARBA" id="ARBA00022853"/>
    </source>
</evidence>
<comment type="activity regulation">
    <text evidence="12">Ubiquitination of histone H2B to form H2BK123ub1 is required for efficient DOT1 methyltransferase activity on histone H3.</text>
</comment>
<dbReference type="EC" id="2.1.1.360" evidence="3 12"/>